<evidence type="ECO:0000313" key="1">
    <source>
        <dbReference type="EMBL" id="PBK81828.1"/>
    </source>
</evidence>
<dbReference type="OMA" id="IAWENND"/>
<organism evidence="1 2">
    <name type="scientific">Armillaria gallica</name>
    <name type="common">Bulbous honey fungus</name>
    <name type="synonym">Armillaria bulbosa</name>
    <dbReference type="NCBI Taxonomy" id="47427"/>
    <lineage>
        <taxon>Eukaryota</taxon>
        <taxon>Fungi</taxon>
        <taxon>Dikarya</taxon>
        <taxon>Basidiomycota</taxon>
        <taxon>Agaricomycotina</taxon>
        <taxon>Agaricomycetes</taxon>
        <taxon>Agaricomycetidae</taxon>
        <taxon>Agaricales</taxon>
        <taxon>Marasmiineae</taxon>
        <taxon>Physalacriaceae</taxon>
        <taxon>Armillaria</taxon>
    </lineage>
</organism>
<reference evidence="2" key="1">
    <citation type="journal article" date="2017" name="Nat. Ecol. Evol.">
        <title>Genome expansion and lineage-specific genetic innovations in the forest pathogenic fungi Armillaria.</title>
        <authorList>
            <person name="Sipos G."/>
            <person name="Prasanna A.N."/>
            <person name="Walter M.C."/>
            <person name="O'Connor E."/>
            <person name="Balint B."/>
            <person name="Krizsan K."/>
            <person name="Kiss B."/>
            <person name="Hess J."/>
            <person name="Varga T."/>
            <person name="Slot J."/>
            <person name="Riley R."/>
            <person name="Boka B."/>
            <person name="Rigling D."/>
            <person name="Barry K."/>
            <person name="Lee J."/>
            <person name="Mihaltcheva S."/>
            <person name="LaButti K."/>
            <person name="Lipzen A."/>
            <person name="Waldron R."/>
            <person name="Moloney N.M."/>
            <person name="Sperisen C."/>
            <person name="Kredics L."/>
            <person name="Vagvoelgyi C."/>
            <person name="Patrignani A."/>
            <person name="Fitzpatrick D."/>
            <person name="Nagy I."/>
            <person name="Doyle S."/>
            <person name="Anderson J.B."/>
            <person name="Grigoriev I.V."/>
            <person name="Gueldener U."/>
            <person name="Muensterkoetter M."/>
            <person name="Nagy L.G."/>
        </authorList>
    </citation>
    <scope>NUCLEOTIDE SEQUENCE [LARGE SCALE GENOMIC DNA]</scope>
    <source>
        <strain evidence="2">Ar21-2</strain>
    </source>
</reference>
<dbReference type="InParanoid" id="A0A2H3CTR4"/>
<gene>
    <name evidence="1" type="ORF">ARMGADRAFT_857078</name>
</gene>
<dbReference type="AlphaFoldDB" id="A0A2H3CTR4"/>
<evidence type="ECO:0000313" key="2">
    <source>
        <dbReference type="Proteomes" id="UP000217790"/>
    </source>
</evidence>
<proteinExistence type="predicted"/>
<feature type="non-terminal residue" evidence="1">
    <location>
        <position position="1"/>
    </location>
</feature>
<dbReference type="Proteomes" id="UP000217790">
    <property type="component" value="Unassembled WGS sequence"/>
</dbReference>
<name>A0A2H3CTR4_ARMGA</name>
<sequence length="195" mass="21917">QCLMEQHSVETAGDAMDIVSQIHNQYHSRMVACECTSCDYDWIVLHCEALHLCTEVAEKLLNCLVLKWDLRREDNVDGLELTDEQIEENQIAWENNDTLIFDPNIDQTSNLADAFCIFCPKTEVCPAPARRFTKPQPNDEGDTKIAYTNGSALHVGISNARVDAGIWYGHNNQKNQVIQIPGINQTNNTGEAQVI</sequence>
<dbReference type="EMBL" id="KZ293724">
    <property type="protein sequence ID" value="PBK81828.1"/>
    <property type="molecule type" value="Genomic_DNA"/>
</dbReference>
<keyword evidence="2" id="KW-1185">Reference proteome</keyword>
<feature type="non-terminal residue" evidence="1">
    <location>
        <position position="195"/>
    </location>
</feature>
<accession>A0A2H3CTR4</accession>
<dbReference type="OrthoDB" id="2728078at2759"/>
<protein>
    <submittedName>
        <fullName evidence="1">Uncharacterized protein</fullName>
    </submittedName>
</protein>